<dbReference type="InterPro" id="IPR001633">
    <property type="entry name" value="EAL_dom"/>
</dbReference>
<comment type="caution">
    <text evidence="2">The sequence shown here is derived from an EMBL/GenBank/DDBJ whole genome shotgun (WGS) entry which is preliminary data.</text>
</comment>
<name>A0ABS1D339_9PROT</name>
<evidence type="ECO:0000313" key="3">
    <source>
        <dbReference type="Proteomes" id="UP000697995"/>
    </source>
</evidence>
<evidence type="ECO:0000259" key="1">
    <source>
        <dbReference type="PROSITE" id="PS50883"/>
    </source>
</evidence>
<reference evidence="2 3" key="1">
    <citation type="journal article" date="2020" name="Microorganisms">
        <title>Osmotic Adaptation and Compatible Solute Biosynthesis of Phototrophic Bacteria as Revealed from Genome Analyses.</title>
        <authorList>
            <person name="Imhoff J.F."/>
            <person name="Rahn T."/>
            <person name="Kunzel S."/>
            <person name="Keller A."/>
            <person name="Neulinger S.C."/>
        </authorList>
    </citation>
    <scope>NUCLEOTIDE SEQUENCE [LARGE SCALE GENOMIC DNA]</scope>
    <source>
        <strain evidence="2 3">DSM 15382</strain>
    </source>
</reference>
<dbReference type="CDD" id="cd01948">
    <property type="entry name" value="EAL"/>
    <property type="match status" value="1"/>
</dbReference>
<gene>
    <name evidence="2" type="ORF">CKO45_20895</name>
</gene>
<dbReference type="InterPro" id="IPR050706">
    <property type="entry name" value="Cyclic-di-GMP_PDE-like"/>
</dbReference>
<dbReference type="SUPFAM" id="SSF141868">
    <property type="entry name" value="EAL domain-like"/>
    <property type="match status" value="1"/>
</dbReference>
<dbReference type="Pfam" id="PF00563">
    <property type="entry name" value="EAL"/>
    <property type="match status" value="1"/>
</dbReference>
<dbReference type="RefSeq" id="WP_200306033.1">
    <property type="nucleotide sequence ID" value="NZ_NRSG01000201.1"/>
</dbReference>
<accession>A0ABS1D339</accession>
<dbReference type="PANTHER" id="PTHR33121">
    <property type="entry name" value="CYCLIC DI-GMP PHOSPHODIESTERASE PDEF"/>
    <property type="match status" value="1"/>
</dbReference>
<protein>
    <submittedName>
        <fullName evidence="2">Diguanylate cyclase</fullName>
    </submittedName>
</protein>
<evidence type="ECO:0000313" key="2">
    <source>
        <dbReference type="EMBL" id="MBK1660682.1"/>
    </source>
</evidence>
<dbReference type="SMART" id="SM00052">
    <property type="entry name" value="EAL"/>
    <property type="match status" value="1"/>
</dbReference>
<dbReference type="PROSITE" id="PS50883">
    <property type="entry name" value="EAL"/>
    <property type="match status" value="1"/>
</dbReference>
<dbReference type="PANTHER" id="PTHR33121:SF79">
    <property type="entry name" value="CYCLIC DI-GMP PHOSPHODIESTERASE PDED-RELATED"/>
    <property type="match status" value="1"/>
</dbReference>
<feature type="non-terminal residue" evidence="2">
    <location>
        <position position="1"/>
    </location>
</feature>
<proteinExistence type="predicted"/>
<sequence length="137" mass="14876">TVMLQDTEATLATLHRLKALGVRIAMDDFGTGYSSLSYLQRFPFDKVKIDRCFTREMDRSRQSSAIVQAIVELCAALDMTTTAEGVETEEQFAALAHKGCTEAQGYLFSRPQPAGRIPAILAQLATGHPGSARLALA</sequence>
<dbReference type="EMBL" id="NRSG01000201">
    <property type="protein sequence ID" value="MBK1660682.1"/>
    <property type="molecule type" value="Genomic_DNA"/>
</dbReference>
<dbReference type="Proteomes" id="UP000697995">
    <property type="component" value="Unassembled WGS sequence"/>
</dbReference>
<dbReference type="Gene3D" id="3.20.20.450">
    <property type="entry name" value="EAL domain"/>
    <property type="match status" value="1"/>
</dbReference>
<keyword evidence="3" id="KW-1185">Reference proteome</keyword>
<organism evidence="2 3">
    <name type="scientific">Paracraurococcus ruber</name>
    <dbReference type="NCBI Taxonomy" id="77675"/>
    <lineage>
        <taxon>Bacteria</taxon>
        <taxon>Pseudomonadati</taxon>
        <taxon>Pseudomonadota</taxon>
        <taxon>Alphaproteobacteria</taxon>
        <taxon>Acetobacterales</taxon>
        <taxon>Roseomonadaceae</taxon>
        <taxon>Paracraurococcus</taxon>
    </lineage>
</organism>
<dbReference type="InterPro" id="IPR035919">
    <property type="entry name" value="EAL_sf"/>
</dbReference>
<feature type="domain" description="EAL" evidence="1">
    <location>
        <begin position="1"/>
        <end position="125"/>
    </location>
</feature>